<dbReference type="KEGG" id="goe:100904226"/>
<evidence type="ECO:0000313" key="2">
    <source>
        <dbReference type="RefSeq" id="XP_003742790.1"/>
    </source>
</evidence>
<accession>A0AAJ6QSP4</accession>
<dbReference type="GeneID" id="100904226"/>
<organism evidence="1 2">
    <name type="scientific">Galendromus occidentalis</name>
    <name type="common">western predatory mite</name>
    <dbReference type="NCBI Taxonomy" id="34638"/>
    <lineage>
        <taxon>Eukaryota</taxon>
        <taxon>Metazoa</taxon>
        <taxon>Ecdysozoa</taxon>
        <taxon>Arthropoda</taxon>
        <taxon>Chelicerata</taxon>
        <taxon>Arachnida</taxon>
        <taxon>Acari</taxon>
        <taxon>Parasitiformes</taxon>
        <taxon>Mesostigmata</taxon>
        <taxon>Gamasina</taxon>
        <taxon>Phytoseioidea</taxon>
        <taxon>Phytoseiidae</taxon>
        <taxon>Typhlodrominae</taxon>
        <taxon>Galendromus</taxon>
    </lineage>
</organism>
<sequence>MRGKEVFDFDAIACPNTFEDDPKVDVFFDRVKQCAKREVLRKTALTKNLTATVQRVSMTEAARKNIQKRARSFRERFLPQRKDKPVVAQKENDGAQLHEQVTPVNQVLNKPPLVPPRTRRVGARSIDMRDENTPKQDVKLAKTTPLRSKRVFAKETEELKNSHPTVTPKRKRSLTKATRIRFEPRDSLRRMSLRKSITKAQKTSKIPKLRKPYAGVRTKVGDAIRAVLPKRSKPKVSSKAVKIMKLPEKKIVIHSSNPNPAGKTLAQLVNEFQKSPRQYSLKKLNMKDNREAWKSYF</sequence>
<name>A0AAJ6QSP4_9ACAR</name>
<proteinExistence type="predicted"/>
<gene>
    <name evidence="2" type="primary">LOC100904226</name>
</gene>
<evidence type="ECO:0000313" key="1">
    <source>
        <dbReference type="Proteomes" id="UP000694867"/>
    </source>
</evidence>
<keyword evidence="1" id="KW-1185">Reference proteome</keyword>
<dbReference type="Proteomes" id="UP000694867">
    <property type="component" value="Unplaced"/>
</dbReference>
<protein>
    <submittedName>
        <fullName evidence="2">Uncharacterized protein LOC100904226</fullName>
    </submittedName>
</protein>
<dbReference type="AlphaFoldDB" id="A0AAJ6QSP4"/>
<dbReference type="RefSeq" id="XP_003742790.1">
    <property type="nucleotide sequence ID" value="XM_003742742.1"/>
</dbReference>
<reference evidence="2" key="1">
    <citation type="submission" date="2025-08" db="UniProtKB">
        <authorList>
            <consortium name="RefSeq"/>
        </authorList>
    </citation>
    <scope>IDENTIFICATION</scope>
</reference>